<organism evidence="2">
    <name type="scientific">bioreactor metagenome</name>
    <dbReference type="NCBI Taxonomy" id="1076179"/>
    <lineage>
        <taxon>unclassified sequences</taxon>
        <taxon>metagenomes</taxon>
        <taxon>ecological metagenomes</taxon>
    </lineage>
</organism>
<reference evidence="2" key="1">
    <citation type="submission" date="2019-08" db="EMBL/GenBank/DDBJ databases">
        <authorList>
            <person name="Kucharzyk K."/>
            <person name="Murdoch R.W."/>
            <person name="Higgins S."/>
            <person name="Loffler F."/>
        </authorList>
    </citation>
    <scope>NUCLEOTIDE SEQUENCE</scope>
</reference>
<accession>A0A644ZP14</accession>
<dbReference type="NCBIfam" id="NF037995">
    <property type="entry name" value="TRAP_S1"/>
    <property type="match status" value="1"/>
</dbReference>
<dbReference type="PANTHER" id="PTHR33376:SF2">
    <property type="entry name" value="DICARBOXYLATE-BINDING PERIPLASMIC PROTEIN"/>
    <property type="match status" value="1"/>
</dbReference>
<name>A0A644ZP14_9ZZZZ</name>
<sequence length="196" mass="22085">MGYFENGIRQLTNSKHPITSPADMKGLKIRVMESPLYIDMFTQMGANPMPMSFAELYTALQQGTVDGQDNPYAITATNAFYEVQKYMTDLSHTFDITCFSINDEFYQSLPADLQKVVDEAAKAAVETNRQQSIDKEQEYIKTIQDGGCEITFLTDEQRNVFREATAGTYDFFTKNYNPTVTLETVLAKADEVNAAN</sequence>
<dbReference type="AlphaFoldDB" id="A0A644ZP14"/>
<dbReference type="Gene3D" id="3.40.190.170">
    <property type="entry name" value="Bacterial extracellular solute-binding protein, family 7"/>
    <property type="match status" value="1"/>
</dbReference>
<dbReference type="Pfam" id="PF03480">
    <property type="entry name" value="DctP"/>
    <property type="match status" value="1"/>
</dbReference>
<protein>
    <submittedName>
        <fullName evidence="2">2,3-diketo-L-gulonate-binding periplasmic protein YiaO</fullName>
    </submittedName>
</protein>
<dbReference type="InterPro" id="IPR018389">
    <property type="entry name" value="DctP_fam"/>
</dbReference>
<gene>
    <name evidence="2" type="primary">yiaO_10</name>
    <name evidence="2" type="ORF">SDC9_89322</name>
</gene>
<dbReference type="GO" id="GO:0055085">
    <property type="term" value="P:transmembrane transport"/>
    <property type="evidence" value="ECO:0007669"/>
    <property type="project" value="InterPro"/>
</dbReference>
<dbReference type="InterPro" id="IPR038404">
    <property type="entry name" value="TRAP_DctP_sf"/>
</dbReference>
<evidence type="ECO:0000256" key="1">
    <source>
        <dbReference type="ARBA" id="ARBA00022729"/>
    </source>
</evidence>
<dbReference type="GO" id="GO:0030246">
    <property type="term" value="F:carbohydrate binding"/>
    <property type="evidence" value="ECO:0007669"/>
    <property type="project" value="TreeGrafter"/>
</dbReference>
<dbReference type="EMBL" id="VSSQ01009807">
    <property type="protein sequence ID" value="MPM42655.1"/>
    <property type="molecule type" value="Genomic_DNA"/>
</dbReference>
<keyword evidence="1" id="KW-0732">Signal</keyword>
<proteinExistence type="predicted"/>
<comment type="caution">
    <text evidence="2">The sequence shown here is derived from an EMBL/GenBank/DDBJ whole genome shotgun (WGS) entry which is preliminary data.</text>
</comment>
<evidence type="ECO:0000313" key="2">
    <source>
        <dbReference type="EMBL" id="MPM42655.1"/>
    </source>
</evidence>
<dbReference type="PANTHER" id="PTHR33376">
    <property type="match status" value="1"/>
</dbReference>
<dbReference type="SUPFAM" id="SSF53850">
    <property type="entry name" value="Periplasmic binding protein-like II"/>
    <property type="match status" value="1"/>
</dbReference>